<protein>
    <submittedName>
        <fullName evidence="1">Uncharacterized protein</fullName>
    </submittedName>
</protein>
<accession>A0A6J5P9V1</accession>
<gene>
    <name evidence="1" type="ORF">UFOVP580_8</name>
</gene>
<organism evidence="1">
    <name type="scientific">uncultured Caudovirales phage</name>
    <dbReference type="NCBI Taxonomy" id="2100421"/>
    <lineage>
        <taxon>Viruses</taxon>
        <taxon>Duplodnaviria</taxon>
        <taxon>Heunggongvirae</taxon>
        <taxon>Uroviricota</taxon>
        <taxon>Caudoviricetes</taxon>
        <taxon>Peduoviridae</taxon>
        <taxon>Maltschvirus</taxon>
        <taxon>Maltschvirus maltsch</taxon>
    </lineage>
</organism>
<dbReference type="EMBL" id="LR796832">
    <property type="protein sequence ID" value="CAB4168669.1"/>
    <property type="molecule type" value="Genomic_DNA"/>
</dbReference>
<proteinExistence type="predicted"/>
<evidence type="ECO:0000313" key="1">
    <source>
        <dbReference type="EMBL" id="CAB4168669.1"/>
    </source>
</evidence>
<name>A0A6J5P9V1_9CAUD</name>
<sequence length="113" mass="11896">MDLSQLANLDPRNLSDEDLAAMSHSSLMAIRKAHEKNRALNVRLAPFEHQAFAREYVKENPISGTLGVGAAIPLYALAKGAGFMSNGGTATPPSMAQMSAGFRGIGQGLGLVK</sequence>
<reference evidence="1" key="1">
    <citation type="submission" date="2020-04" db="EMBL/GenBank/DDBJ databases">
        <authorList>
            <person name="Chiriac C."/>
            <person name="Salcher M."/>
            <person name="Ghai R."/>
            <person name="Kavagutti S V."/>
        </authorList>
    </citation>
    <scope>NUCLEOTIDE SEQUENCE</scope>
</reference>